<accession>A0ABW8UGN0</accession>
<keyword evidence="2" id="KW-1185">Reference proteome</keyword>
<reference evidence="1 2" key="1">
    <citation type="submission" date="2024-08" db="EMBL/GenBank/DDBJ databases">
        <authorList>
            <person name="Arias E."/>
        </authorList>
    </citation>
    <scope>NUCLEOTIDE SEQUENCE [LARGE SCALE GENOMIC DNA]</scope>
    <source>
        <strain evidence="1 2">FAM 25317</strain>
    </source>
</reference>
<evidence type="ECO:0000313" key="2">
    <source>
        <dbReference type="Proteomes" id="UP001625389"/>
    </source>
</evidence>
<organism evidence="1 2">
    <name type="scientific">Loigolactobacillus zhaoyuanensis</name>
    <dbReference type="NCBI Taxonomy" id="2486017"/>
    <lineage>
        <taxon>Bacteria</taxon>
        <taxon>Bacillati</taxon>
        <taxon>Bacillota</taxon>
        <taxon>Bacilli</taxon>
        <taxon>Lactobacillales</taxon>
        <taxon>Lactobacillaceae</taxon>
        <taxon>Loigolactobacillus</taxon>
    </lineage>
</organism>
<evidence type="ECO:0000313" key="1">
    <source>
        <dbReference type="EMBL" id="MFL2029350.1"/>
    </source>
</evidence>
<name>A0ABW8UGN0_9LACO</name>
<dbReference type="EMBL" id="JBGQPK010000023">
    <property type="protein sequence ID" value="MFL2029350.1"/>
    <property type="molecule type" value="Genomic_DNA"/>
</dbReference>
<evidence type="ECO:0008006" key="3">
    <source>
        <dbReference type="Google" id="ProtNLM"/>
    </source>
</evidence>
<gene>
    <name evidence="1" type="ORF">ACEN34_06930</name>
</gene>
<proteinExistence type="predicted"/>
<dbReference type="RefSeq" id="WP_125550940.1">
    <property type="nucleotide sequence ID" value="NZ_JBGQPK010000023.1"/>
</dbReference>
<dbReference type="Proteomes" id="UP001625389">
    <property type="component" value="Unassembled WGS sequence"/>
</dbReference>
<comment type="caution">
    <text evidence="1">The sequence shown here is derived from an EMBL/GenBank/DDBJ whole genome shotgun (WGS) entry which is preliminary data.</text>
</comment>
<sequence>MVETVTVSAAKTHLNKLVRELDRADSALVIRNMRTNDCVVVVAAHKWRQELEMLLGCELTLAEKR</sequence>
<protein>
    <recommendedName>
        <fullName evidence="3">Antitoxin</fullName>
    </recommendedName>
</protein>